<organism evidence="1 2">
    <name type="scientific">Dyadobacter chenwenxiniae</name>
    <dbReference type="NCBI Taxonomy" id="2906456"/>
    <lineage>
        <taxon>Bacteria</taxon>
        <taxon>Pseudomonadati</taxon>
        <taxon>Bacteroidota</taxon>
        <taxon>Cytophagia</taxon>
        <taxon>Cytophagales</taxon>
        <taxon>Spirosomataceae</taxon>
        <taxon>Dyadobacter</taxon>
    </lineage>
</organism>
<dbReference type="AlphaFoldDB" id="A0A9X1TKL8"/>
<evidence type="ECO:0000313" key="1">
    <source>
        <dbReference type="EMBL" id="MCF0061348.1"/>
    </source>
</evidence>
<dbReference type="RefSeq" id="WP_234654589.1">
    <property type="nucleotide sequence ID" value="NZ_CP094997.1"/>
</dbReference>
<dbReference type="PANTHER" id="PTHR37833">
    <property type="entry name" value="LIPOPROTEIN-RELATED"/>
    <property type="match status" value="1"/>
</dbReference>
<dbReference type="InterPro" id="IPR011467">
    <property type="entry name" value="DUF1573"/>
</dbReference>
<protein>
    <submittedName>
        <fullName evidence="1">DUF1573 domain-containing protein</fullName>
    </submittedName>
</protein>
<name>A0A9X1TKL8_9BACT</name>
<dbReference type="InterPro" id="IPR013783">
    <property type="entry name" value="Ig-like_fold"/>
</dbReference>
<dbReference type="EMBL" id="JAJTTC010000001">
    <property type="protein sequence ID" value="MCF0061348.1"/>
    <property type="molecule type" value="Genomic_DNA"/>
</dbReference>
<dbReference type="Proteomes" id="UP001139000">
    <property type="component" value="Unassembled WGS sequence"/>
</dbReference>
<accession>A0A9X1TKL8</accession>
<proteinExistence type="predicted"/>
<dbReference type="PANTHER" id="PTHR37833:SF1">
    <property type="entry name" value="SIGNAL PEPTIDE PROTEIN"/>
    <property type="match status" value="1"/>
</dbReference>
<keyword evidence="2" id="KW-1185">Reference proteome</keyword>
<sequence length="123" mass="13279">MNSRAIICLAMLAASACSKPKPAQISFQKKEDIFTVAKGKQHVSTFKFENTGQDTLRLIGVDATCGCTTVDFDSLGIAPGSTSEIKVTYDSNIDTTSEVQKIVLVESNTIPKLTTLYLMGKIK</sequence>
<comment type="caution">
    <text evidence="1">The sequence shown here is derived from an EMBL/GenBank/DDBJ whole genome shotgun (WGS) entry which is preliminary data.</text>
</comment>
<dbReference type="Pfam" id="PF07610">
    <property type="entry name" value="DUF1573"/>
    <property type="match status" value="1"/>
</dbReference>
<dbReference type="Gene3D" id="2.60.40.10">
    <property type="entry name" value="Immunoglobulins"/>
    <property type="match status" value="1"/>
</dbReference>
<evidence type="ECO:0000313" key="2">
    <source>
        <dbReference type="Proteomes" id="UP001139000"/>
    </source>
</evidence>
<dbReference type="PROSITE" id="PS51257">
    <property type="entry name" value="PROKAR_LIPOPROTEIN"/>
    <property type="match status" value="1"/>
</dbReference>
<reference evidence="1" key="1">
    <citation type="submission" date="2021-12" db="EMBL/GenBank/DDBJ databases">
        <title>Novel species in genus Dyadobacter.</title>
        <authorList>
            <person name="Ma C."/>
        </authorList>
    </citation>
    <scope>NUCLEOTIDE SEQUENCE</scope>
    <source>
        <strain evidence="1">LJ419</strain>
    </source>
</reference>
<gene>
    <name evidence="1" type="ORF">LXM26_07580</name>
</gene>